<gene>
    <name evidence="3" type="ORF">JM946_16605</name>
</gene>
<feature type="chain" id="PRO_5047289677" evidence="2">
    <location>
        <begin position="22"/>
        <end position="118"/>
    </location>
</feature>
<evidence type="ECO:0000313" key="3">
    <source>
        <dbReference type="EMBL" id="MBM0106357.1"/>
    </source>
</evidence>
<keyword evidence="4" id="KW-1185">Reference proteome</keyword>
<feature type="compositionally biased region" description="Pro residues" evidence="1">
    <location>
        <begin position="103"/>
        <end position="118"/>
    </location>
</feature>
<evidence type="ECO:0000256" key="1">
    <source>
        <dbReference type="SAM" id="MobiDB-lite"/>
    </source>
</evidence>
<dbReference type="EMBL" id="JAEVLS010000003">
    <property type="protein sequence ID" value="MBM0106357.1"/>
    <property type="molecule type" value="Genomic_DNA"/>
</dbReference>
<evidence type="ECO:0000256" key="2">
    <source>
        <dbReference type="SAM" id="SignalP"/>
    </source>
</evidence>
<comment type="caution">
    <text evidence="3">The sequence shown here is derived from an EMBL/GenBank/DDBJ whole genome shotgun (WGS) entry which is preliminary data.</text>
</comment>
<keyword evidence="2" id="KW-0732">Signal</keyword>
<protein>
    <submittedName>
        <fullName evidence="3">Uncharacterized protein</fullName>
    </submittedName>
</protein>
<sequence length="118" mass="12336">MHIRPLLALLLGVSTPPAVLSAEAPTTPAKQICVDVAVNGQRAPSFSCLTEKLTPSADARNTRATTVASEAIVNRASNQLGLFNRAATSHRMGNTFGTSARPQRPPTPTPASPLLPVK</sequence>
<organism evidence="3 4">
    <name type="scientific">Steroidobacter gossypii</name>
    <dbReference type="NCBI Taxonomy" id="2805490"/>
    <lineage>
        <taxon>Bacteria</taxon>
        <taxon>Pseudomonadati</taxon>
        <taxon>Pseudomonadota</taxon>
        <taxon>Gammaproteobacteria</taxon>
        <taxon>Steroidobacterales</taxon>
        <taxon>Steroidobacteraceae</taxon>
        <taxon>Steroidobacter</taxon>
    </lineage>
</organism>
<feature type="signal peptide" evidence="2">
    <location>
        <begin position="1"/>
        <end position="21"/>
    </location>
</feature>
<reference evidence="3 4" key="1">
    <citation type="journal article" date="2021" name="Int. J. Syst. Evol. Microbiol.">
        <title>Steroidobacter gossypii sp. nov., isolated from soil of cotton cropping field.</title>
        <authorList>
            <person name="Huang R."/>
            <person name="Yang S."/>
            <person name="Zhen C."/>
            <person name="Liu W."/>
        </authorList>
    </citation>
    <scope>NUCLEOTIDE SEQUENCE [LARGE SCALE GENOMIC DNA]</scope>
    <source>
        <strain evidence="3 4">S1-65</strain>
    </source>
</reference>
<proteinExistence type="predicted"/>
<evidence type="ECO:0000313" key="4">
    <source>
        <dbReference type="Proteomes" id="UP000661077"/>
    </source>
</evidence>
<accession>A0ABS1WZF3</accession>
<dbReference type="RefSeq" id="WP_203168463.1">
    <property type="nucleotide sequence ID" value="NZ_JAEVLS010000003.1"/>
</dbReference>
<dbReference type="Proteomes" id="UP000661077">
    <property type="component" value="Unassembled WGS sequence"/>
</dbReference>
<feature type="region of interest" description="Disordered" evidence="1">
    <location>
        <begin position="92"/>
        <end position="118"/>
    </location>
</feature>
<name>A0ABS1WZF3_9GAMM</name>